<gene>
    <name evidence="2" type="ORF">JD844_027097</name>
</gene>
<dbReference type="Pfam" id="PF00022">
    <property type="entry name" value="Actin"/>
    <property type="match status" value="1"/>
</dbReference>
<reference evidence="2 3" key="1">
    <citation type="journal article" date="2022" name="Gigascience">
        <title>A chromosome-level genome assembly and annotation of the desert horned lizard, Phrynosoma platyrhinos, provides insight into chromosomal rearrangements among reptiles.</title>
        <authorList>
            <person name="Koochekian N."/>
            <person name="Ascanio A."/>
            <person name="Farleigh K."/>
            <person name="Card D.C."/>
            <person name="Schield D.R."/>
            <person name="Castoe T.A."/>
            <person name="Jezkova T."/>
        </authorList>
    </citation>
    <scope>NUCLEOTIDE SEQUENCE [LARGE SCALE GENOMIC DNA]</scope>
    <source>
        <strain evidence="2">NK-2021</strain>
    </source>
</reference>
<accession>A0ABQ7SFS4</accession>
<dbReference type="InterPro" id="IPR020902">
    <property type="entry name" value="Actin/actin-like_CS"/>
</dbReference>
<comment type="similarity">
    <text evidence="1">Belongs to the actin family.</text>
</comment>
<proteinExistence type="inferred from homology"/>
<dbReference type="SMART" id="SM00268">
    <property type="entry name" value="ACTIN"/>
    <property type="match status" value="1"/>
</dbReference>
<evidence type="ECO:0000313" key="2">
    <source>
        <dbReference type="EMBL" id="KAH0616173.1"/>
    </source>
</evidence>
<dbReference type="PANTHER" id="PTHR11937">
    <property type="entry name" value="ACTIN"/>
    <property type="match status" value="1"/>
</dbReference>
<dbReference type="Gene3D" id="3.30.420.40">
    <property type="match status" value="3"/>
</dbReference>
<protein>
    <submittedName>
        <fullName evidence="2">Uncharacterized protein</fullName>
    </submittedName>
</protein>
<evidence type="ECO:0000256" key="1">
    <source>
        <dbReference type="RuleBase" id="RU000487"/>
    </source>
</evidence>
<dbReference type="InterPro" id="IPR043129">
    <property type="entry name" value="ATPase_NBD"/>
</dbReference>
<name>A0ABQ7SFS4_PHRPL</name>
<evidence type="ECO:0000313" key="3">
    <source>
        <dbReference type="Proteomes" id="UP000826234"/>
    </source>
</evidence>
<dbReference type="SUPFAM" id="SSF53067">
    <property type="entry name" value="Actin-like ATPase domain"/>
    <property type="match status" value="2"/>
</dbReference>
<dbReference type="PROSITE" id="PS01132">
    <property type="entry name" value="ACTINS_ACT_LIKE"/>
    <property type="match status" value="1"/>
</dbReference>
<keyword evidence="3" id="KW-1185">Reference proteome</keyword>
<dbReference type="Proteomes" id="UP000826234">
    <property type="component" value="Unassembled WGS sequence"/>
</dbReference>
<organism evidence="2 3">
    <name type="scientific">Phrynosoma platyrhinos</name>
    <name type="common">Desert horned lizard</name>
    <dbReference type="NCBI Taxonomy" id="52577"/>
    <lineage>
        <taxon>Eukaryota</taxon>
        <taxon>Metazoa</taxon>
        <taxon>Chordata</taxon>
        <taxon>Craniata</taxon>
        <taxon>Vertebrata</taxon>
        <taxon>Euteleostomi</taxon>
        <taxon>Lepidosauria</taxon>
        <taxon>Squamata</taxon>
        <taxon>Bifurcata</taxon>
        <taxon>Unidentata</taxon>
        <taxon>Episquamata</taxon>
        <taxon>Toxicofera</taxon>
        <taxon>Iguania</taxon>
        <taxon>Phrynosomatidae</taxon>
        <taxon>Phrynosomatinae</taxon>
        <taxon>Phrynosoma</taxon>
    </lineage>
</organism>
<dbReference type="EMBL" id="JAIPUX010005290">
    <property type="protein sequence ID" value="KAH0616173.1"/>
    <property type="molecule type" value="Genomic_DNA"/>
</dbReference>
<dbReference type="InterPro" id="IPR004000">
    <property type="entry name" value="Actin"/>
</dbReference>
<comment type="caution">
    <text evidence="2">The sequence shown here is derived from an EMBL/GenBank/DDBJ whole genome shotgun (WGS) entry which is preliminary data.</text>
</comment>
<sequence length="161" mass="17456">MSDPKALDIPAVIFDNGSGLCKAGIAWDNAPRSVITAIVGRSKATMLGAGQKEFGRRSSHVYECELKIKSSDRPVLLTEAPLNPLQNRERMTEIMFENFKVPAMYVAVQATVALYATARITGIVLDSGDGVTHTIPIYEGSCLPHRSPGWTLQDGILLITL</sequence>